<dbReference type="AlphaFoldDB" id="A0A6C0DFT4"/>
<dbReference type="EMBL" id="MN739590">
    <property type="protein sequence ID" value="QHT14819.1"/>
    <property type="molecule type" value="Genomic_DNA"/>
</dbReference>
<feature type="region of interest" description="Disordered" evidence="1">
    <location>
        <begin position="163"/>
        <end position="197"/>
    </location>
</feature>
<accession>A0A6C0DFT4</accession>
<feature type="compositionally biased region" description="Basic residues" evidence="1">
    <location>
        <begin position="186"/>
        <end position="197"/>
    </location>
</feature>
<proteinExistence type="predicted"/>
<protein>
    <submittedName>
        <fullName evidence="2">Uncharacterized protein</fullName>
    </submittedName>
</protein>
<reference evidence="2" key="1">
    <citation type="journal article" date="2020" name="Nature">
        <title>Giant virus diversity and host interactions through global metagenomics.</title>
        <authorList>
            <person name="Schulz F."/>
            <person name="Roux S."/>
            <person name="Paez-Espino D."/>
            <person name="Jungbluth S."/>
            <person name="Walsh D.A."/>
            <person name="Denef V.J."/>
            <person name="McMahon K.D."/>
            <person name="Konstantinidis K.T."/>
            <person name="Eloe-Fadrosh E.A."/>
            <person name="Kyrpides N.C."/>
            <person name="Woyke T."/>
        </authorList>
    </citation>
    <scope>NUCLEOTIDE SEQUENCE</scope>
    <source>
        <strain evidence="2">GVMAG-M-3300023174-141</strain>
    </source>
</reference>
<evidence type="ECO:0000313" key="2">
    <source>
        <dbReference type="EMBL" id="QHT14819.1"/>
    </source>
</evidence>
<feature type="compositionally biased region" description="Basic and acidic residues" evidence="1">
    <location>
        <begin position="163"/>
        <end position="172"/>
    </location>
</feature>
<feature type="region of interest" description="Disordered" evidence="1">
    <location>
        <begin position="86"/>
        <end position="107"/>
    </location>
</feature>
<organism evidence="2">
    <name type="scientific">viral metagenome</name>
    <dbReference type="NCBI Taxonomy" id="1070528"/>
    <lineage>
        <taxon>unclassified sequences</taxon>
        <taxon>metagenomes</taxon>
        <taxon>organismal metagenomes</taxon>
    </lineage>
</organism>
<sequence>MGTYLSIPFTSRKVLQVEPSPKAPVKRDDLEVKDGEWVCGGKDPADIKPLTEEIIADLSRPLTPYEISELNEKTNVPMSPILEVEEKKEEVKEEKEEEKKEVKEEVKEEKKEEVKLKLWIDESPHEKELTDSMELIRNAMNAVVPVSPEVSRKEEVDKMEVISEEPKIEAPRVPEFQPNANSASHAIKKFNRRHRKH</sequence>
<name>A0A6C0DFT4_9ZZZZ</name>
<evidence type="ECO:0000256" key="1">
    <source>
        <dbReference type="SAM" id="MobiDB-lite"/>
    </source>
</evidence>